<dbReference type="GO" id="GO:0016773">
    <property type="term" value="F:phosphotransferase activity, alcohol group as acceptor"/>
    <property type="evidence" value="ECO:0007669"/>
    <property type="project" value="InterPro"/>
</dbReference>
<dbReference type="SUPFAM" id="SSF56112">
    <property type="entry name" value="Protein kinase-like (PK-like)"/>
    <property type="match status" value="1"/>
</dbReference>
<reference evidence="11" key="1">
    <citation type="submission" date="2023-03" db="EMBL/GenBank/DDBJ databases">
        <title>Actinorhabdospora filicis NBRC 111898.</title>
        <authorList>
            <person name="Ichikawa N."/>
            <person name="Sato H."/>
            <person name="Tonouchi N."/>
        </authorList>
    </citation>
    <scope>NUCLEOTIDE SEQUENCE</scope>
    <source>
        <strain evidence="11">NBRC 111898</strain>
    </source>
</reference>
<dbReference type="Gene3D" id="3.90.1200.10">
    <property type="match status" value="1"/>
</dbReference>
<dbReference type="InterPro" id="IPR024165">
    <property type="entry name" value="Kan/Strep_kinase"/>
</dbReference>
<organism evidence="11 12">
    <name type="scientific">Actinorhabdospora filicis</name>
    <dbReference type="NCBI Taxonomy" id="1785913"/>
    <lineage>
        <taxon>Bacteria</taxon>
        <taxon>Bacillati</taxon>
        <taxon>Actinomycetota</taxon>
        <taxon>Actinomycetes</taxon>
        <taxon>Micromonosporales</taxon>
        <taxon>Micromonosporaceae</taxon>
        <taxon>Actinorhabdospora</taxon>
    </lineage>
</organism>
<accession>A0A9W6SMZ3</accession>
<keyword evidence="3 7" id="KW-0547">Nucleotide-binding</keyword>
<name>A0A9W6SMZ3_9ACTN</name>
<dbReference type="GO" id="GO:0016301">
    <property type="term" value="F:kinase activity"/>
    <property type="evidence" value="ECO:0007669"/>
    <property type="project" value="UniProtKB-KW"/>
</dbReference>
<evidence type="ECO:0000256" key="7">
    <source>
        <dbReference type="PIRNR" id="PIRNR000706"/>
    </source>
</evidence>
<feature type="active site" description="Proton acceptor" evidence="8">
    <location>
        <position position="189"/>
    </location>
</feature>
<comment type="caution">
    <text evidence="11">The sequence shown here is derived from an EMBL/GenBank/DDBJ whole genome shotgun (WGS) entry which is preliminary data.</text>
</comment>
<keyword evidence="4 7" id="KW-0418">Kinase</keyword>
<sequence>MDEALALLRARYGRHEWRPVTEGRSGAGVFHLSGASDLYVKIGAPPLHPDPGFDVAAEAPRLDWLARQGLPVPEVADTGRVGEWTYLVTTAVAGVPMSPEWEPERLLAAVDAVADLARVLHALPADACPFDRGLAVTVPNAATAVGLGEVDLGDLDEAHLGWDGTRLLASLEERLGRVQVEETAVCHGDLTDANVLLDPVTLQVVGLLDVGRLGVADRYADLALMTRDLDDLGREYTDRFMYRYGEIPADPERVGLYRLLDEFC</sequence>
<dbReference type="GO" id="GO:0005524">
    <property type="term" value="F:ATP binding"/>
    <property type="evidence" value="ECO:0007669"/>
    <property type="project" value="UniProtKB-KW"/>
</dbReference>
<dbReference type="CDD" id="cd05150">
    <property type="entry name" value="APH"/>
    <property type="match status" value="1"/>
</dbReference>
<dbReference type="GO" id="GO:0046872">
    <property type="term" value="F:metal ion binding"/>
    <property type="evidence" value="ECO:0007669"/>
    <property type="project" value="UniProtKB-KW"/>
</dbReference>
<dbReference type="GO" id="GO:0046677">
    <property type="term" value="P:response to antibiotic"/>
    <property type="evidence" value="ECO:0007669"/>
    <property type="project" value="UniProtKB-KW"/>
</dbReference>
<dbReference type="EMBL" id="BSTX01000002">
    <property type="protein sequence ID" value="GLZ78856.1"/>
    <property type="molecule type" value="Genomic_DNA"/>
</dbReference>
<dbReference type="PANTHER" id="PTHR21310:SF41">
    <property type="entry name" value="3'-PHOSPHOTRANSFERASE, PUTATIVE-RELATED"/>
    <property type="match status" value="1"/>
</dbReference>
<dbReference type="AlphaFoldDB" id="A0A9W6SMZ3"/>
<evidence type="ECO:0000313" key="11">
    <source>
        <dbReference type="EMBL" id="GLZ78856.1"/>
    </source>
</evidence>
<dbReference type="Gene3D" id="3.30.200.20">
    <property type="entry name" value="Phosphorylase Kinase, domain 1"/>
    <property type="match status" value="1"/>
</dbReference>
<keyword evidence="9" id="KW-0479">Metal-binding</keyword>
<dbReference type="Pfam" id="PF01636">
    <property type="entry name" value="APH"/>
    <property type="match status" value="1"/>
</dbReference>
<feature type="domain" description="Aminoglycoside phosphotransferase" evidence="10">
    <location>
        <begin position="17"/>
        <end position="255"/>
    </location>
</feature>
<evidence type="ECO:0000256" key="2">
    <source>
        <dbReference type="ARBA" id="ARBA00022679"/>
    </source>
</evidence>
<feature type="binding site" evidence="9">
    <location>
        <position position="194"/>
    </location>
    <ligand>
        <name>Mg(2+)</name>
        <dbReference type="ChEBI" id="CHEBI:18420"/>
    </ligand>
</feature>
<comment type="similarity">
    <text evidence="1 7">Belongs to the aminoglycoside phosphotransferase family.</text>
</comment>
<dbReference type="PANTHER" id="PTHR21310">
    <property type="entry name" value="AMINOGLYCOSIDE PHOSPHOTRANSFERASE-RELATED-RELATED"/>
    <property type="match status" value="1"/>
</dbReference>
<evidence type="ECO:0000256" key="4">
    <source>
        <dbReference type="ARBA" id="ARBA00022777"/>
    </source>
</evidence>
<keyword evidence="12" id="KW-1185">Reference proteome</keyword>
<evidence type="ECO:0000256" key="6">
    <source>
        <dbReference type="ARBA" id="ARBA00023251"/>
    </source>
</evidence>
<gene>
    <name evidence="11" type="ORF">Afil01_36630</name>
</gene>
<evidence type="ECO:0000256" key="1">
    <source>
        <dbReference type="ARBA" id="ARBA00006219"/>
    </source>
</evidence>
<evidence type="ECO:0000256" key="3">
    <source>
        <dbReference type="ARBA" id="ARBA00022741"/>
    </source>
</evidence>
<evidence type="ECO:0000256" key="8">
    <source>
        <dbReference type="PIRSR" id="PIRSR000706-1"/>
    </source>
</evidence>
<protein>
    <submittedName>
        <fullName evidence="11">Streptomycin phosphotransferase</fullName>
    </submittedName>
</protein>
<keyword evidence="2 7" id="KW-0808">Transferase</keyword>
<dbReference type="InterPro" id="IPR011009">
    <property type="entry name" value="Kinase-like_dom_sf"/>
</dbReference>
<keyword evidence="9" id="KW-0460">Magnesium</keyword>
<dbReference type="InterPro" id="IPR002575">
    <property type="entry name" value="Aminoglycoside_PTrfase"/>
</dbReference>
<dbReference type="InterPro" id="IPR051678">
    <property type="entry name" value="AGP_Transferase"/>
</dbReference>
<keyword evidence="5 7" id="KW-0067">ATP-binding</keyword>
<evidence type="ECO:0000259" key="10">
    <source>
        <dbReference type="Pfam" id="PF01636"/>
    </source>
</evidence>
<dbReference type="NCBIfam" id="NF033068">
    <property type="entry name" value="APH_3p"/>
    <property type="match status" value="1"/>
</dbReference>
<evidence type="ECO:0000313" key="12">
    <source>
        <dbReference type="Proteomes" id="UP001165079"/>
    </source>
</evidence>
<evidence type="ECO:0000256" key="5">
    <source>
        <dbReference type="ARBA" id="ARBA00022840"/>
    </source>
</evidence>
<feature type="binding site" evidence="9">
    <location>
        <position position="209"/>
    </location>
    <ligand>
        <name>Mg(2+)</name>
        <dbReference type="ChEBI" id="CHEBI:18420"/>
    </ligand>
</feature>
<dbReference type="RefSeq" id="WP_285663993.1">
    <property type="nucleotide sequence ID" value="NZ_BSTX01000002.1"/>
</dbReference>
<proteinExistence type="inferred from homology"/>
<dbReference type="PIRSF" id="PIRSF000706">
    <property type="entry name" value="Kanamycin_kin"/>
    <property type="match status" value="1"/>
</dbReference>
<keyword evidence="6 7" id="KW-0046">Antibiotic resistance</keyword>
<dbReference type="Proteomes" id="UP001165079">
    <property type="component" value="Unassembled WGS sequence"/>
</dbReference>
<evidence type="ECO:0000256" key="9">
    <source>
        <dbReference type="PIRSR" id="PIRSR000706-2"/>
    </source>
</evidence>